<keyword evidence="5" id="KW-1185">Reference proteome</keyword>
<protein>
    <submittedName>
        <fullName evidence="4">Putative cytochrome P450 2J6</fullName>
    </submittedName>
</protein>
<name>A0A2G8JEG8_STIJA</name>
<dbReference type="EMBL" id="MRZV01002277">
    <property type="protein sequence ID" value="PIK34123.1"/>
    <property type="molecule type" value="Genomic_DNA"/>
</dbReference>
<evidence type="ECO:0000256" key="2">
    <source>
        <dbReference type="ARBA" id="ARBA00022723"/>
    </source>
</evidence>
<comment type="similarity">
    <text evidence="1">Belongs to the cytochrome P450 family.</text>
</comment>
<dbReference type="GO" id="GO:0004497">
    <property type="term" value="F:monooxygenase activity"/>
    <property type="evidence" value="ECO:0007669"/>
    <property type="project" value="InterPro"/>
</dbReference>
<dbReference type="PANTHER" id="PTHR24300:SF417">
    <property type="entry name" value="CYTOCHROME P450 508B1-RELATED"/>
    <property type="match status" value="1"/>
</dbReference>
<dbReference type="Pfam" id="PF00067">
    <property type="entry name" value="p450"/>
    <property type="match status" value="1"/>
</dbReference>
<keyword evidence="3" id="KW-0408">Iron</keyword>
<dbReference type="Proteomes" id="UP000230750">
    <property type="component" value="Unassembled WGS sequence"/>
</dbReference>
<dbReference type="AlphaFoldDB" id="A0A2G8JEG8"/>
<dbReference type="GO" id="GO:0005506">
    <property type="term" value="F:iron ion binding"/>
    <property type="evidence" value="ECO:0007669"/>
    <property type="project" value="InterPro"/>
</dbReference>
<comment type="caution">
    <text evidence="4">The sequence shown here is derived from an EMBL/GenBank/DDBJ whole genome shotgun (WGS) entry which is preliminary data.</text>
</comment>
<keyword evidence="2" id="KW-0479">Metal-binding</keyword>
<dbReference type="PANTHER" id="PTHR24300">
    <property type="entry name" value="CYTOCHROME P450 508A4-RELATED"/>
    <property type="match status" value="1"/>
</dbReference>
<sequence>MINDWAKDYGKIYPLKFGPKTMYILNGYDCIDEVFNHPDVDGRSQSHTFAAALGEGKGPASASGKSWSCQRHYAIGFFKKASEYLDQAVADETKIIVQKLTDQSQDSIDIQRDLYRPALYNILTKITFGKRLDYSSEDFKVLVEAMDTVFTQHGPATLYYSLNLPFGSPAEIKRKLSGFKVLINKLIKERKHYLANESATPSCYIDGYLLMQQNNNESWDIITSLMIT</sequence>
<reference evidence="4 5" key="1">
    <citation type="journal article" date="2017" name="PLoS Biol.">
        <title>The sea cucumber genome provides insights into morphological evolution and visceral regeneration.</title>
        <authorList>
            <person name="Zhang X."/>
            <person name="Sun L."/>
            <person name="Yuan J."/>
            <person name="Sun Y."/>
            <person name="Gao Y."/>
            <person name="Zhang L."/>
            <person name="Li S."/>
            <person name="Dai H."/>
            <person name="Hamel J.F."/>
            <person name="Liu C."/>
            <person name="Yu Y."/>
            <person name="Liu S."/>
            <person name="Lin W."/>
            <person name="Guo K."/>
            <person name="Jin S."/>
            <person name="Xu P."/>
            <person name="Storey K.B."/>
            <person name="Huan P."/>
            <person name="Zhang T."/>
            <person name="Zhou Y."/>
            <person name="Zhang J."/>
            <person name="Lin C."/>
            <person name="Li X."/>
            <person name="Xing L."/>
            <person name="Huo D."/>
            <person name="Sun M."/>
            <person name="Wang L."/>
            <person name="Mercier A."/>
            <person name="Li F."/>
            <person name="Yang H."/>
            <person name="Xiang J."/>
        </authorList>
    </citation>
    <scope>NUCLEOTIDE SEQUENCE [LARGE SCALE GENOMIC DNA]</scope>
    <source>
        <strain evidence="4">Shaxun</strain>
        <tissue evidence="4">Muscle</tissue>
    </source>
</reference>
<dbReference type="PRINTS" id="PR00463">
    <property type="entry name" value="EP450I"/>
</dbReference>
<dbReference type="Gene3D" id="1.10.630.10">
    <property type="entry name" value="Cytochrome P450"/>
    <property type="match status" value="1"/>
</dbReference>
<evidence type="ECO:0000256" key="1">
    <source>
        <dbReference type="ARBA" id="ARBA00010617"/>
    </source>
</evidence>
<dbReference type="InterPro" id="IPR050182">
    <property type="entry name" value="Cytochrome_P450_fam2"/>
</dbReference>
<evidence type="ECO:0000313" key="5">
    <source>
        <dbReference type="Proteomes" id="UP000230750"/>
    </source>
</evidence>
<dbReference type="STRING" id="307972.A0A2G8JEG8"/>
<accession>A0A2G8JEG8</accession>
<evidence type="ECO:0000256" key="3">
    <source>
        <dbReference type="ARBA" id="ARBA00023004"/>
    </source>
</evidence>
<dbReference type="SUPFAM" id="SSF48264">
    <property type="entry name" value="Cytochrome P450"/>
    <property type="match status" value="1"/>
</dbReference>
<dbReference type="InterPro" id="IPR001128">
    <property type="entry name" value="Cyt_P450"/>
</dbReference>
<dbReference type="InterPro" id="IPR036396">
    <property type="entry name" value="Cyt_P450_sf"/>
</dbReference>
<dbReference type="OrthoDB" id="2789670at2759"/>
<evidence type="ECO:0000313" key="4">
    <source>
        <dbReference type="EMBL" id="PIK34123.1"/>
    </source>
</evidence>
<organism evidence="4 5">
    <name type="scientific">Stichopus japonicus</name>
    <name type="common">Sea cucumber</name>
    <dbReference type="NCBI Taxonomy" id="307972"/>
    <lineage>
        <taxon>Eukaryota</taxon>
        <taxon>Metazoa</taxon>
        <taxon>Echinodermata</taxon>
        <taxon>Eleutherozoa</taxon>
        <taxon>Echinozoa</taxon>
        <taxon>Holothuroidea</taxon>
        <taxon>Aspidochirotacea</taxon>
        <taxon>Aspidochirotida</taxon>
        <taxon>Stichopodidae</taxon>
        <taxon>Apostichopus</taxon>
    </lineage>
</organism>
<dbReference type="GO" id="GO:0016705">
    <property type="term" value="F:oxidoreductase activity, acting on paired donors, with incorporation or reduction of molecular oxygen"/>
    <property type="evidence" value="ECO:0007669"/>
    <property type="project" value="InterPro"/>
</dbReference>
<dbReference type="GO" id="GO:0020037">
    <property type="term" value="F:heme binding"/>
    <property type="evidence" value="ECO:0007669"/>
    <property type="project" value="InterPro"/>
</dbReference>
<proteinExistence type="inferred from homology"/>
<gene>
    <name evidence="4" type="ORF">BSL78_29053</name>
</gene>
<dbReference type="InterPro" id="IPR002401">
    <property type="entry name" value="Cyt_P450_E_grp-I"/>
</dbReference>